<feature type="region of interest" description="Disordered" evidence="1">
    <location>
        <begin position="250"/>
        <end position="582"/>
    </location>
</feature>
<feature type="compositionally biased region" description="Polar residues" evidence="1">
    <location>
        <begin position="1013"/>
        <end position="1026"/>
    </location>
</feature>
<name>A0AAD9CCL9_DISEL</name>
<feature type="compositionally biased region" description="Polar residues" evidence="1">
    <location>
        <begin position="323"/>
        <end position="336"/>
    </location>
</feature>
<feature type="compositionally biased region" description="Polar residues" evidence="1">
    <location>
        <begin position="606"/>
        <end position="618"/>
    </location>
</feature>
<feature type="compositionally biased region" description="Low complexity" evidence="1">
    <location>
        <begin position="490"/>
        <end position="509"/>
    </location>
</feature>
<feature type="compositionally biased region" description="Low complexity" evidence="1">
    <location>
        <begin position="661"/>
        <end position="693"/>
    </location>
</feature>
<protein>
    <submittedName>
        <fullName evidence="2">Muscle M-line assembly protein unc-89</fullName>
    </submittedName>
</protein>
<feature type="compositionally biased region" description="Polar residues" evidence="1">
    <location>
        <begin position="869"/>
        <end position="887"/>
    </location>
</feature>
<feature type="compositionally biased region" description="Low complexity" evidence="1">
    <location>
        <begin position="1135"/>
        <end position="1155"/>
    </location>
</feature>
<feature type="compositionally biased region" description="Low complexity" evidence="1">
    <location>
        <begin position="1072"/>
        <end position="1105"/>
    </location>
</feature>
<feature type="compositionally biased region" description="Polar residues" evidence="1">
    <location>
        <begin position="61"/>
        <end position="82"/>
    </location>
</feature>
<reference evidence="2" key="1">
    <citation type="submission" date="2023-04" db="EMBL/GenBank/DDBJ databases">
        <title>Chromosome-level genome of Chaenocephalus aceratus.</title>
        <authorList>
            <person name="Park H."/>
        </authorList>
    </citation>
    <scope>NUCLEOTIDE SEQUENCE</scope>
    <source>
        <strain evidence="2">DE</strain>
        <tissue evidence="2">Muscle</tissue>
    </source>
</reference>
<feature type="compositionally biased region" description="Polar residues" evidence="1">
    <location>
        <begin position="378"/>
        <end position="387"/>
    </location>
</feature>
<feature type="compositionally biased region" description="Low complexity" evidence="1">
    <location>
        <begin position="969"/>
        <end position="987"/>
    </location>
</feature>
<feature type="region of interest" description="Disordered" evidence="1">
    <location>
        <begin position="44"/>
        <end position="97"/>
    </location>
</feature>
<keyword evidence="3" id="KW-1185">Reference proteome</keyword>
<feature type="compositionally biased region" description="Low complexity" evidence="1">
    <location>
        <begin position="521"/>
        <end position="530"/>
    </location>
</feature>
<feature type="compositionally biased region" description="Low complexity" evidence="1">
    <location>
        <begin position="712"/>
        <end position="723"/>
    </location>
</feature>
<dbReference type="EMBL" id="JASDAP010000007">
    <property type="protein sequence ID" value="KAK1900072.1"/>
    <property type="molecule type" value="Genomic_DNA"/>
</dbReference>
<feature type="compositionally biased region" description="Basic and acidic residues" evidence="1">
    <location>
        <begin position="260"/>
        <end position="276"/>
    </location>
</feature>
<comment type="caution">
    <text evidence="2">The sequence shown here is derived from an EMBL/GenBank/DDBJ whole genome shotgun (WGS) entry which is preliminary data.</text>
</comment>
<organism evidence="2 3">
    <name type="scientific">Dissostichus eleginoides</name>
    <name type="common">Patagonian toothfish</name>
    <name type="synonym">Dissostichus amissus</name>
    <dbReference type="NCBI Taxonomy" id="100907"/>
    <lineage>
        <taxon>Eukaryota</taxon>
        <taxon>Metazoa</taxon>
        <taxon>Chordata</taxon>
        <taxon>Craniata</taxon>
        <taxon>Vertebrata</taxon>
        <taxon>Euteleostomi</taxon>
        <taxon>Actinopterygii</taxon>
        <taxon>Neopterygii</taxon>
        <taxon>Teleostei</taxon>
        <taxon>Neoteleostei</taxon>
        <taxon>Acanthomorphata</taxon>
        <taxon>Eupercaria</taxon>
        <taxon>Perciformes</taxon>
        <taxon>Notothenioidei</taxon>
        <taxon>Nototheniidae</taxon>
        <taxon>Dissostichus</taxon>
    </lineage>
</organism>
<feature type="region of interest" description="Disordered" evidence="1">
    <location>
        <begin position="964"/>
        <end position="1115"/>
    </location>
</feature>
<feature type="region of interest" description="Disordered" evidence="1">
    <location>
        <begin position="182"/>
        <end position="232"/>
    </location>
</feature>
<feature type="compositionally biased region" description="Basic and acidic residues" evidence="1">
    <location>
        <begin position="192"/>
        <end position="205"/>
    </location>
</feature>
<dbReference type="Proteomes" id="UP001228049">
    <property type="component" value="Unassembled WGS sequence"/>
</dbReference>
<dbReference type="AlphaFoldDB" id="A0AAD9CCL9"/>
<proteinExistence type="predicted"/>
<feature type="region of interest" description="Disordered" evidence="1">
    <location>
        <begin position="1135"/>
        <end position="1170"/>
    </location>
</feature>
<feature type="region of interest" description="Disordered" evidence="1">
    <location>
        <begin position="822"/>
        <end position="922"/>
    </location>
</feature>
<feature type="compositionally biased region" description="Polar residues" evidence="1">
    <location>
        <begin position="830"/>
        <end position="842"/>
    </location>
</feature>
<feature type="compositionally biased region" description="Polar residues" evidence="1">
    <location>
        <begin position="216"/>
        <end position="228"/>
    </location>
</feature>
<feature type="compositionally biased region" description="Low complexity" evidence="1">
    <location>
        <begin position="83"/>
        <end position="97"/>
    </location>
</feature>
<feature type="region of interest" description="Disordered" evidence="1">
    <location>
        <begin position="606"/>
        <end position="723"/>
    </location>
</feature>
<evidence type="ECO:0000313" key="2">
    <source>
        <dbReference type="EMBL" id="KAK1900072.1"/>
    </source>
</evidence>
<sequence length="1259" mass="133838">MGSDVAGIGLFEASPVVDPMLMENSERILSKVQTIARMYSAKASTMKVPLHQKRSGGVWNQPWSSNRVSGRSNQSQTESRGSQNQTQTQYRQQTQNQMDVNQSYDHAETKYGHQIHTKANVQSQTETESLTSDFQEPASAPCDPLLIGQVFEKEDLTPACQSQSNAFTLSRPRDFISALNKERDSMTQNQNDRSDADERQKRQRSELIGGRHVSSVCENSTSEPNPSALNIPKCDISKERDQQDLPAVQYIQDQQIYTGRTDDTLTKEVPSVHETPEYGELSTAEPFPGPAGDQAQKETLFLAEGESDNLGVSGGPKNDGKPDSSSNTRMVLQGSSVIFAGEKPHYGQHSHVTFEPSQVSGHRVTETSEDHRAGAPSPWSSCQNAESNPVDRLPTFTSQRPHDLPTAAGQQAASDTRDPDLHDSQSTSSLPFSSLPSSRASLETCNPMERPSPVLLPSGQEKDLPVPPSAFRPSLRNRSPSPVGSPPPSSVRSPPCSSPFRVVSSASSPTPEDTSTFSRAPPCFSMRSPPSSSPPTPSSAFTPSSSGRSSSLRAAPPSSPTPSSSLRSPPCSSPIASSSSSSSVFTRSLAASCISQSISQSIAKNTLQQMNTANQTPASTSSLPSSHLRRRSPSPKQQGSGMPAYAQLGCTKDGYQHPRGPLSSLWSSSPSPSFMQSPPPSLSQRSPSPSMTSNHPQPPLPRPSFLHSKTDSSLNSNNNNNNNVSLSGLKTAISNTAVTRGVSNGVWSASPQKAPLANGSANAAVIPRTPDPHWSASPQKAPLANGSANAAVIPRTPDPHWSASPQKAPLTSGSANAVVIPRTPDPHWSASPQKAQLANGSANAAEIPTSPDPHWSGSHNRVARPFSASEPSSRVQSPSQIPSSFTRICSPPPQHNYSSRMANKPPHPRSSRLGGASSHNPLGLTLELPRNCSASSCLSPRILSPPPIGVSLNVWANDVAAPQPRNLRYTPSSPSPSYTSSLSSPTTGNASYPTSSFPMMRSSRASSPSAPPGNSQTVRRSFSSNLADRPPSPSQSNPSVQRRSWADGSRRSFAFSGSNRGSFEQHESCPTSPRSGWSSYGSSPSCLSPRAGIHSPLSPSGLSPGKGTQHFTSVPWPDVRELSSKYNIADVLDESTSSTSLPPSLLSQSVTSPVPYQNHNYQSQTPPIPSIPLSASPSPLPFAHSSPTKNQKTSYATTVNLQIAGSGRITSFSTAQVSLTQTLQGGALPGGQVEGMSRRVSINGLSHLPSPLPQNCNRQ</sequence>
<feature type="compositionally biased region" description="Low complexity" evidence="1">
    <location>
        <begin position="995"/>
        <end position="1008"/>
    </location>
</feature>
<accession>A0AAD9CCL9</accession>
<evidence type="ECO:0000256" key="1">
    <source>
        <dbReference type="SAM" id="MobiDB-lite"/>
    </source>
</evidence>
<feature type="compositionally biased region" description="Low complexity" evidence="1">
    <location>
        <begin position="1034"/>
        <end position="1043"/>
    </location>
</feature>
<feature type="compositionally biased region" description="Low complexity" evidence="1">
    <location>
        <begin position="538"/>
        <end position="582"/>
    </location>
</feature>
<gene>
    <name evidence="2" type="ORF">KUDE01_000859</name>
</gene>
<feature type="compositionally biased region" description="Basic and acidic residues" evidence="1">
    <location>
        <begin position="363"/>
        <end position="373"/>
    </location>
</feature>
<feature type="compositionally biased region" description="Low complexity" evidence="1">
    <location>
        <begin position="424"/>
        <end position="442"/>
    </location>
</feature>
<evidence type="ECO:0000313" key="3">
    <source>
        <dbReference type="Proteomes" id="UP001228049"/>
    </source>
</evidence>